<feature type="region of interest" description="Disordered" evidence="1">
    <location>
        <begin position="64"/>
        <end position="85"/>
    </location>
</feature>
<feature type="compositionally biased region" description="Low complexity" evidence="1">
    <location>
        <begin position="11"/>
        <end position="26"/>
    </location>
</feature>
<sequence length="346" mass="37163">MTTNPGDGLSLAPLDPAPTQTAPAAASSHVARTCPRCHYTRQASDTAPAWQCPRCAVVYDKATPRPRARAGHDEEDDTQPVPLDPRRARASAGLPWAWIALGSAVLAGAALLGWKWNGERQRSAQQVQRAASDSRAADVSQARAVQDGRARIDALEHQWRMGEGAQALPAVRALADEGEPRAMVLLGSMLLGGSSYRNAIGQPLDPAEAQQWLERAARAGDATAAVRLGGLYERGEHVPRQPSLAENWYLRAARQGDGAGLYSLGMLYARGADPVSQRPVPAWMLLTLAERASRAAPERDALLTEQHYPSSARAGPVRLKDKLHPSDIAEAERLADAWKPGQPLGF</sequence>
<evidence type="ECO:0000256" key="1">
    <source>
        <dbReference type="SAM" id="MobiDB-lite"/>
    </source>
</evidence>
<dbReference type="Pfam" id="PF08238">
    <property type="entry name" value="Sel1"/>
    <property type="match status" value="3"/>
</dbReference>
<keyword evidence="2" id="KW-1133">Transmembrane helix</keyword>
<dbReference type="PANTHER" id="PTHR11102">
    <property type="entry name" value="SEL-1-LIKE PROTEIN"/>
    <property type="match status" value="1"/>
</dbReference>
<dbReference type="EMBL" id="CP001392">
    <property type="protein sequence ID" value="ACM32826.1"/>
    <property type="molecule type" value="Genomic_DNA"/>
</dbReference>
<evidence type="ECO:0000313" key="3">
    <source>
        <dbReference type="EMBL" id="ACM32826.1"/>
    </source>
</evidence>
<dbReference type="KEGG" id="dia:Dtpsy_1362"/>
<dbReference type="SMART" id="SM00671">
    <property type="entry name" value="SEL1"/>
    <property type="match status" value="2"/>
</dbReference>
<dbReference type="AlphaFoldDB" id="A0A9J9QDU1"/>
<dbReference type="SUPFAM" id="SSF81901">
    <property type="entry name" value="HCP-like"/>
    <property type="match status" value="1"/>
</dbReference>
<feature type="transmembrane region" description="Helical" evidence="2">
    <location>
        <begin position="96"/>
        <end position="114"/>
    </location>
</feature>
<proteinExistence type="predicted"/>
<feature type="region of interest" description="Disordered" evidence="1">
    <location>
        <begin position="1"/>
        <end position="28"/>
    </location>
</feature>
<dbReference type="PANTHER" id="PTHR11102:SF160">
    <property type="entry name" value="ERAD-ASSOCIATED E3 UBIQUITIN-PROTEIN LIGASE COMPONENT HRD3"/>
    <property type="match status" value="1"/>
</dbReference>
<dbReference type="InterPro" id="IPR011990">
    <property type="entry name" value="TPR-like_helical_dom_sf"/>
</dbReference>
<evidence type="ECO:0000313" key="4">
    <source>
        <dbReference type="Proteomes" id="UP000000450"/>
    </source>
</evidence>
<dbReference type="Proteomes" id="UP000000450">
    <property type="component" value="Chromosome"/>
</dbReference>
<keyword evidence="2" id="KW-0812">Transmembrane</keyword>
<keyword evidence="2" id="KW-0472">Membrane</keyword>
<gene>
    <name evidence="3" type="ordered locus">Dtpsy_1362</name>
</gene>
<name>A0A9J9QDU1_ACIET</name>
<dbReference type="InterPro" id="IPR050767">
    <property type="entry name" value="Sel1_AlgK"/>
</dbReference>
<accession>A0A9J9QDU1</accession>
<organism evidence="3 4">
    <name type="scientific">Acidovorax ebreus (strain TPSY)</name>
    <name type="common">Diaphorobacter sp. (strain TPSY)</name>
    <dbReference type="NCBI Taxonomy" id="535289"/>
    <lineage>
        <taxon>Bacteria</taxon>
        <taxon>Pseudomonadati</taxon>
        <taxon>Pseudomonadota</taxon>
        <taxon>Betaproteobacteria</taxon>
        <taxon>Burkholderiales</taxon>
        <taxon>Comamonadaceae</taxon>
        <taxon>Diaphorobacter</taxon>
    </lineage>
</organism>
<dbReference type="Gene3D" id="1.25.40.10">
    <property type="entry name" value="Tetratricopeptide repeat domain"/>
    <property type="match status" value="1"/>
</dbReference>
<reference evidence="3 4" key="1">
    <citation type="journal article" date="2010" name="J. Bacteriol.">
        <title>Completed genome sequence of the anaerobic iron-oxidizing bacterium Acidovorax ebreus strain TPSY.</title>
        <authorList>
            <person name="Byrne-Bailey K.G."/>
            <person name="Weber K.A."/>
            <person name="Chair A.H."/>
            <person name="Bose S."/>
            <person name="Knox T."/>
            <person name="Spanbauer T.L."/>
            <person name="Chertkov O."/>
            <person name="Coates J.D."/>
        </authorList>
    </citation>
    <scope>NUCLEOTIDE SEQUENCE [LARGE SCALE GENOMIC DNA]</scope>
    <source>
        <strain evidence="3 4">TPSY</strain>
    </source>
</reference>
<protein>
    <submittedName>
        <fullName evidence="3">Sel1 domain protein repeat-containing protein</fullName>
    </submittedName>
</protein>
<dbReference type="RefSeq" id="WP_015912981.1">
    <property type="nucleotide sequence ID" value="NC_011992.1"/>
</dbReference>
<dbReference type="InterPro" id="IPR006597">
    <property type="entry name" value="Sel1-like"/>
</dbReference>
<keyword evidence="4" id="KW-1185">Reference proteome</keyword>
<evidence type="ECO:0000256" key="2">
    <source>
        <dbReference type="SAM" id="Phobius"/>
    </source>
</evidence>